<accession>A0A8H7CN99</accession>
<organism evidence="4 5">
    <name type="scientific">Mycena venus</name>
    <dbReference type="NCBI Taxonomy" id="2733690"/>
    <lineage>
        <taxon>Eukaryota</taxon>
        <taxon>Fungi</taxon>
        <taxon>Dikarya</taxon>
        <taxon>Basidiomycota</taxon>
        <taxon>Agaricomycotina</taxon>
        <taxon>Agaricomycetes</taxon>
        <taxon>Agaricomycetidae</taxon>
        <taxon>Agaricales</taxon>
        <taxon>Marasmiineae</taxon>
        <taxon>Mycenaceae</taxon>
        <taxon>Mycena</taxon>
    </lineage>
</organism>
<sequence>MSRVDQWTIALLGESGIGKTALAVTFALDTECGASLSSHVWSGPVNLCPGMPEPDPPLRKQFIVDNRMCFVELLDSATGQVAEPHQYQFIAEGDGFVLAYSITSRSSFDHVEAFHEAVKRVKGANAVLILVGNKYDERSEREVSREDGATLARQLGCEFIETSAKTGQNVGRTFTGIVRALRQTKAAESPPAPTPFPIPLKGKKRQKCIIF</sequence>
<evidence type="ECO:0000256" key="2">
    <source>
        <dbReference type="ARBA" id="ARBA00022741"/>
    </source>
</evidence>
<dbReference type="InterPro" id="IPR027417">
    <property type="entry name" value="P-loop_NTPase"/>
</dbReference>
<evidence type="ECO:0008006" key="6">
    <source>
        <dbReference type="Google" id="ProtNLM"/>
    </source>
</evidence>
<evidence type="ECO:0000256" key="3">
    <source>
        <dbReference type="ARBA" id="ARBA00023134"/>
    </source>
</evidence>
<dbReference type="Gene3D" id="3.40.50.300">
    <property type="entry name" value="P-loop containing nucleotide triphosphate hydrolases"/>
    <property type="match status" value="1"/>
</dbReference>
<dbReference type="InterPro" id="IPR020849">
    <property type="entry name" value="Small_GTPase_Ras-type"/>
</dbReference>
<protein>
    <recommendedName>
        <fullName evidence="6">Ras protein</fullName>
    </recommendedName>
</protein>
<dbReference type="InterPro" id="IPR001806">
    <property type="entry name" value="Small_GTPase"/>
</dbReference>
<dbReference type="SMART" id="SM00175">
    <property type="entry name" value="RAB"/>
    <property type="match status" value="1"/>
</dbReference>
<reference evidence="4" key="1">
    <citation type="submission" date="2020-05" db="EMBL/GenBank/DDBJ databases">
        <title>Mycena genomes resolve the evolution of fungal bioluminescence.</title>
        <authorList>
            <person name="Tsai I.J."/>
        </authorList>
    </citation>
    <scope>NUCLEOTIDE SEQUENCE</scope>
    <source>
        <strain evidence="4">CCC161011</strain>
    </source>
</reference>
<dbReference type="SMART" id="SM00174">
    <property type="entry name" value="RHO"/>
    <property type="match status" value="1"/>
</dbReference>
<comment type="subcellular location">
    <subcellularLocation>
        <location evidence="1">Cell membrane</location>
        <topology evidence="1">Lipid-anchor</topology>
        <orientation evidence="1">Cytoplasmic side</orientation>
    </subcellularLocation>
</comment>
<dbReference type="AlphaFoldDB" id="A0A8H7CN99"/>
<dbReference type="Pfam" id="PF00071">
    <property type="entry name" value="Ras"/>
    <property type="match status" value="1"/>
</dbReference>
<dbReference type="PANTHER" id="PTHR24070">
    <property type="entry name" value="RAS, DI-RAS, AND RHEB FAMILY MEMBERS OF SMALL GTPASE SUPERFAMILY"/>
    <property type="match status" value="1"/>
</dbReference>
<dbReference type="PROSITE" id="PS51419">
    <property type="entry name" value="RAB"/>
    <property type="match status" value="1"/>
</dbReference>
<dbReference type="GO" id="GO:0003924">
    <property type="term" value="F:GTPase activity"/>
    <property type="evidence" value="ECO:0007669"/>
    <property type="project" value="InterPro"/>
</dbReference>
<dbReference type="SUPFAM" id="SSF52540">
    <property type="entry name" value="P-loop containing nucleoside triphosphate hydrolases"/>
    <property type="match status" value="1"/>
</dbReference>
<proteinExistence type="predicted"/>
<keyword evidence="3" id="KW-0342">GTP-binding</keyword>
<dbReference type="GO" id="GO:0005886">
    <property type="term" value="C:plasma membrane"/>
    <property type="evidence" value="ECO:0007669"/>
    <property type="project" value="UniProtKB-SubCell"/>
</dbReference>
<dbReference type="PRINTS" id="PR00449">
    <property type="entry name" value="RASTRNSFRMNG"/>
</dbReference>
<dbReference type="Proteomes" id="UP000620124">
    <property type="component" value="Unassembled WGS sequence"/>
</dbReference>
<evidence type="ECO:0000313" key="4">
    <source>
        <dbReference type="EMBL" id="KAF7341548.1"/>
    </source>
</evidence>
<keyword evidence="2" id="KW-0547">Nucleotide-binding</keyword>
<keyword evidence="5" id="KW-1185">Reference proteome</keyword>
<evidence type="ECO:0000313" key="5">
    <source>
        <dbReference type="Proteomes" id="UP000620124"/>
    </source>
</evidence>
<dbReference type="PROSITE" id="PS51421">
    <property type="entry name" value="RAS"/>
    <property type="match status" value="1"/>
</dbReference>
<dbReference type="OrthoDB" id="5976022at2759"/>
<name>A0A8H7CN99_9AGAR</name>
<dbReference type="SMART" id="SM00173">
    <property type="entry name" value="RAS"/>
    <property type="match status" value="1"/>
</dbReference>
<dbReference type="EMBL" id="JACAZI010000018">
    <property type="protein sequence ID" value="KAF7341548.1"/>
    <property type="molecule type" value="Genomic_DNA"/>
</dbReference>
<dbReference type="GO" id="GO:0007165">
    <property type="term" value="P:signal transduction"/>
    <property type="evidence" value="ECO:0007669"/>
    <property type="project" value="InterPro"/>
</dbReference>
<gene>
    <name evidence="4" type="ORF">MVEN_01892500</name>
</gene>
<comment type="caution">
    <text evidence="4">The sequence shown here is derived from an EMBL/GenBank/DDBJ whole genome shotgun (WGS) entry which is preliminary data.</text>
</comment>
<dbReference type="GO" id="GO:0005525">
    <property type="term" value="F:GTP binding"/>
    <property type="evidence" value="ECO:0007669"/>
    <property type="project" value="UniProtKB-KW"/>
</dbReference>
<evidence type="ECO:0000256" key="1">
    <source>
        <dbReference type="ARBA" id="ARBA00004342"/>
    </source>
</evidence>